<gene>
    <name evidence="1" type="ORF">ER308_07295</name>
</gene>
<organism evidence="1 2">
    <name type="scientific">Egibacter rhizosphaerae</name>
    <dbReference type="NCBI Taxonomy" id="1670831"/>
    <lineage>
        <taxon>Bacteria</taxon>
        <taxon>Bacillati</taxon>
        <taxon>Actinomycetota</taxon>
        <taxon>Nitriliruptoria</taxon>
        <taxon>Egibacterales</taxon>
        <taxon>Egibacteraceae</taxon>
        <taxon>Egibacter</taxon>
    </lineage>
</organism>
<dbReference type="EMBL" id="CP036402">
    <property type="protein sequence ID" value="QBI19370.1"/>
    <property type="molecule type" value="Genomic_DNA"/>
</dbReference>
<proteinExistence type="predicted"/>
<accession>A0A411YDX0</accession>
<evidence type="ECO:0000313" key="1">
    <source>
        <dbReference type="EMBL" id="QBI19370.1"/>
    </source>
</evidence>
<protein>
    <submittedName>
        <fullName evidence="1">Uncharacterized protein</fullName>
    </submittedName>
</protein>
<reference evidence="1 2" key="1">
    <citation type="submission" date="2019-01" db="EMBL/GenBank/DDBJ databases">
        <title>Egibacter rhizosphaerae EGI 80759T.</title>
        <authorList>
            <person name="Chen D.-D."/>
            <person name="Tian Y."/>
            <person name="Jiao J.-Y."/>
            <person name="Zhang X.-T."/>
            <person name="Zhang Y.-G."/>
            <person name="Zhang Y."/>
            <person name="Xiao M."/>
            <person name="Shu W.-S."/>
            <person name="Li W.-J."/>
        </authorList>
    </citation>
    <scope>NUCLEOTIDE SEQUENCE [LARGE SCALE GENOMIC DNA]</scope>
    <source>
        <strain evidence="1 2">EGI 80759</strain>
    </source>
</reference>
<evidence type="ECO:0000313" key="2">
    <source>
        <dbReference type="Proteomes" id="UP000291469"/>
    </source>
</evidence>
<keyword evidence="2" id="KW-1185">Reference proteome</keyword>
<dbReference type="KEGG" id="erz:ER308_07295"/>
<sequence>MMRSVEQVRAAHCDSKTAYPNRFQAKFEADKASDRTGELIRAYRCVFCPEHFHIGHPPTYERLEELAWAARRHAQGEELPS</sequence>
<dbReference type="Proteomes" id="UP000291469">
    <property type="component" value="Chromosome"/>
</dbReference>
<dbReference type="RefSeq" id="WP_131154367.1">
    <property type="nucleotide sequence ID" value="NZ_CP036402.1"/>
</dbReference>
<name>A0A411YDX0_9ACTN</name>
<dbReference type="AlphaFoldDB" id="A0A411YDX0"/>